<organism evidence="3 4">
    <name type="scientific">Ligilactobacillus aviarius</name>
    <dbReference type="NCBI Taxonomy" id="1606"/>
    <lineage>
        <taxon>Bacteria</taxon>
        <taxon>Bacillati</taxon>
        <taxon>Bacillota</taxon>
        <taxon>Bacilli</taxon>
        <taxon>Lactobacillales</taxon>
        <taxon>Lactobacillaceae</taxon>
        <taxon>Ligilactobacillus</taxon>
    </lineage>
</organism>
<dbReference type="Pfam" id="PF25164">
    <property type="entry name" value="CoiA_N"/>
    <property type="match status" value="1"/>
</dbReference>
<sequence length="302" mass="35862">MFYALNSQNQLVHASTADLLKKYYCPVCYQPVKLRTGKLNSAHFAHQHSTFSNQHYDTNVHQAGKRLLMKWGNELGYDVQSEVSFKAIQRRADVILKLPKSQVVIEYQCSPISATELTKRSRAYAQTGLQCIWLVGKRYCLHGRISQHNAQFFRYHPNIGFYFVYLNAEMQRLELYYQIQQAAFLRPKYRIKFLANLKELIQFIHHAKENHLNKISVKMRMHQIRNFNRAEAYSTGMTRMLQVQCYLNHLEFRQEVLRNLSSSFDYPIYRYSKVYFQIAVQLGINSKKLLYQMPFINYHNFI</sequence>
<dbReference type="InterPro" id="IPR057253">
    <property type="entry name" value="CoiA-like_N"/>
</dbReference>
<protein>
    <submittedName>
        <fullName evidence="3">Competence protein</fullName>
    </submittedName>
</protein>
<dbReference type="EMBL" id="BJUI01000003">
    <property type="protein sequence ID" value="GEK41661.1"/>
    <property type="molecule type" value="Genomic_DNA"/>
</dbReference>
<feature type="domain" description="Competence protein CoiA nuclease-like" evidence="1">
    <location>
        <begin position="58"/>
        <end position="181"/>
    </location>
</feature>
<comment type="caution">
    <text evidence="3">The sequence shown here is derived from an EMBL/GenBank/DDBJ whole genome shotgun (WGS) entry which is preliminary data.</text>
</comment>
<gene>
    <name evidence="3" type="ORF">LAV01_04930</name>
</gene>
<feature type="domain" description="Competence protein CoiA-like N-terminal" evidence="2">
    <location>
        <begin position="21"/>
        <end position="49"/>
    </location>
</feature>
<accession>A0A510WSV6</accession>
<reference evidence="3 4" key="1">
    <citation type="submission" date="2019-07" db="EMBL/GenBank/DDBJ databases">
        <title>Whole genome shotgun sequence of Lactobacillus aviarius subsp. aviarius NBRC 102162.</title>
        <authorList>
            <person name="Hosoyama A."/>
            <person name="Uohara A."/>
            <person name="Ohji S."/>
            <person name="Ichikawa N."/>
        </authorList>
    </citation>
    <scope>NUCLEOTIDE SEQUENCE [LARGE SCALE GENOMIC DNA]</scope>
    <source>
        <strain evidence="3 4">NBRC 102162</strain>
    </source>
</reference>
<evidence type="ECO:0000259" key="1">
    <source>
        <dbReference type="Pfam" id="PF06054"/>
    </source>
</evidence>
<evidence type="ECO:0000313" key="3">
    <source>
        <dbReference type="EMBL" id="GEK41661.1"/>
    </source>
</evidence>
<dbReference type="RefSeq" id="WP_057827605.1">
    <property type="nucleotide sequence ID" value="NZ_BAAACL010000001.1"/>
</dbReference>
<dbReference type="AlphaFoldDB" id="A0A510WSV6"/>
<dbReference type="Proteomes" id="UP000321722">
    <property type="component" value="Unassembled WGS sequence"/>
</dbReference>
<evidence type="ECO:0000259" key="2">
    <source>
        <dbReference type="Pfam" id="PF25164"/>
    </source>
</evidence>
<dbReference type="Pfam" id="PF06054">
    <property type="entry name" value="CoiA_nuc"/>
    <property type="match status" value="1"/>
</dbReference>
<keyword evidence="4" id="KW-1185">Reference proteome</keyword>
<evidence type="ECO:0000313" key="4">
    <source>
        <dbReference type="Proteomes" id="UP000321722"/>
    </source>
</evidence>
<dbReference type="InterPro" id="IPR010330">
    <property type="entry name" value="CoiA_nuc"/>
</dbReference>
<name>A0A510WSV6_9LACO</name>
<proteinExistence type="predicted"/>
<dbReference type="GeneID" id="29933591"/>